<feature type="coiled-coil region" evidence="1">
    <location>
        <begin position="357"/>
        <end position="677"/>
    </location>
</feature>
<evidence type="ECO:0000256" key="1">
    <source>
        <dbReference type="SAM" id="Coils"/>
    </source>
</evidence>
<feature type="coiled-coil region" evidence="1">
    <location>
        <begin position="122"/>
        <end position="159"/>
    </location>
</feature>
<dbReference type="Proteomes" id="UP001470230">
    <property type="component" value="Unassembled WGS sequence"/>
</dbReference>
<name>A0ABR2IYD0_9EUKA</name>
<reference evidence="2 3" key="1">
    <citation type="submission" date="2024-04" db="EMBL/GenBank/DDBJ databases">
        <title>Tritrichomonas musculus Genome.</title>
        <authorList>
            <person name="Alves-Ferreira E."/>
            <person name="Grigg M."/>
            <person name="Lorenzi H."/>
            <person name="Galac M."/>
        </authorList>
    </citation>
    <scope>NUCLEOTIDE SEQUENCE [LARGE SCALE GENOMIC DNA]</scope>
    <source>
        <strain evidence="2 3">EAF2021</strain>
    </source>
</reference>
<proteinExistence type="predicted"/>
<keyword evidence="1" id="KW-0175">Coiled coil</keyword>
<organism evidence="2 3">
    <name type="scientific">Tritrichomonas musculus</name>
    <dbReference type="NCBI Taxonomy" id="1915356"/>
    <lineage>
        <taxon>Eukaryota</taxon>
        <taxon>Metamonada</taxon>
        <taxon>Parabasalia</taxon>
        <taxon>Tritrichomonadida</taxon>
        <taxon>Tritrichomonadidae</taxon>
        <taxon>Tritrichomonas</taxon>
    </lineage>
</organism>
<protein>
    <submittedName>
        <fullName evidence="2">Uncharacterized protein</fullName>
    </submittedName>
</protein>
<accession>A0ABR2IYD0</accession>
<gene>
    <name evidence="2" type="ORF">M9Y10_008507</name>
</gene>
<sequence>MDSECFSCSDFSLLSEDENSKKIYKLKQKNQKLNILNQDLISKNKILNEQIERALKMNSNIEETFQKHNETVKELISVKAEKDDLENRLRLSLLANDELKIHIRKICNENSVSINQDNLSPIKGQNSQIDFLKKQIVALEKHNSELSEQIIEIAQSQERSNNNTQIPKQSSETFDNILLSPTQNQRSIIENEEISSNISLRNERDKMMNLLNRQNDLTTNLELKLKKANEEIEELREKNRNLTKDVMKKGQISDSNELTIPDSVFSSAEFPLDLENMVSGIYKNPNLSITTKIRQIISVVTHYFKSKYEQIERDLKESKDNTYKLTEKTNSLIDFLHRIFPSSNINYNALLDDESARNSLKDSIDKLKNDLITAQQEKEQLEHQYEDIAKQMKTNSYQELTNSIANLQMEHKEFKQFKKDTKSKEEEFTKTIKELETANQILEDNIGRQKSKTKSLKIDFENQMKRTIEENQQEIQKLKNDNANEIARIKSETENSINNLNQKHTNQIDELNNKLQAKTQEIDELKQQNNSMKNELSEMTKLNNDQLNGFNTQKDALSQELEKCKYVIKQLRLRKEKREKEIDFLKQQNSDNEKEIRDKLKNQKNEIQIRIEQIQQLRSKEAKEYSQTISNLKIEIEQLIKERNELLAKNTNLSINLQKLETKFNALTADRERERREFDSKMTAQRNACQSEITTKTNELKSEFIELKNQLYQSFIKQLGPLLNFGSSLNESNMNSLILEVRKKIETNLAREAKIREILKINAFESIEEALANRINHSSKRKRTRIEL</sequence>
<dbReference type="Gene3D" id="1.20.5.1000">
    <property type="entry name" value="arf6 gtpase in complex with a specific effector, jip4"/>
    <property type="match status" value="1"/>
</dbReference>
<evidence type="ECO:0000313" key="3">
    <source>
        <dbReference type="Proteomes" id="UP001470230"/>
    </source>
</evidence>
<comment type="caution">
    <text evidence="2">The sequence shown here is derived from an EMBL/GenBank/DDBJ whole genome shotgun (WGS) entry which is preliminary data.</text>
</comment>
<evidence type="ECO:0000313" key="2">
    <source>
        <dbReference type="EMBL" id="KAK8870620.1"/>
    </source>
</evidence>
<dbReference type="EMBL" id="JAPFFF010000014">
    <property type="protein sequence ID" value="KAK8870620.1"/>
    <property type="molecule type" value="Genomic_DNA"/>
</dbReference>
<feature type="coiled-coil region" evidence="1">
    <location>
        <begin position="200"/>
        <end position="245"/>
    </location>
</feature>
<feature type="coiled-coil region" evidence="1">
    <location>
        <begin position="30"/>
        <end position="88"/>
    </location>
</feature>
<keyword evidence="3" id="KW-1185">Reference proteome</keyword>